<dbReference type="Proteomes" id="UP000288805">
    <property type="component" value="Unassembled WGS sequence"/>
</dbReference>
<protein>
    <submittedName>
        <fullName evidence="2">Putative ribonuclease H protein</fullName>
    </submittedName>
</protein>
<dbReference type="CDD" id="cd01650">
    <property type="entry name" value="RT_nLTR_like"/>
    <property type="match status" value="1"/>
</dbReference>
<proteinExistence type="predicted"/>
<sequence>MESKSFEILIDELGDKLRGCIWERSKGITSWIRFGDVSLCRLLAGVEFCCRGGDDKGRSHAWEEEEGKGLSGGWNILAEKLRVVGVVPIGSLKTPLFREVQKKELELETRTYADVTKSRAGRIGDKVWLEVGRRVKLERFELLDRCLVGRWENGVNPSLELDFLKHWASQAWLLKGKRRVKDNELILEKWHPEVGCLGNKVMAKEAWEGIFLPQFSWWRIGMLFNPAVVGSPALVFSGDAGGKRVPEGDTEIEDEEGSGLGDVCRGSVLEKEAQLVEQTGIQSEPPCGSSSKGATVFSMEPAAWGPGVEETDGEDRLENRGQGVGKVVIRGGVGLGPAAIKVGPDIGEAQIRSGLGTKKVSPDWLLSGLGRFGRDGLWAAKEGLKGIRAISLADKVEMGARATEEDSRAGVRDDEGVAYCHRGDQRVSKAFSMVSRAWLTNDALAAEASRCERALVVRGTSGLDETVVGVGYQTPLCAVMKDGSPWMMDSVKEKSKGNKMSDVVEVMQERVDLGNKWDESSLVKFNKALGFSTEGVEGEILKLLLKLNTGRDQGKKKGTLGLTRFDREVKKLECSINYDGVVRSLGVGRFLEWGALDARGAAGGVVVFWDNRVLELMGMEVGLFSISCRFKNVEDGFRWTFSGVYGLTLKRYREAFWEELGAIRGLWTDPWCIGGGAVYLEWRFEQPTMSRIDRFLVTEDWEGYFNGVVQSILSRPVSDHFPILLDGGGVRRGPVPFREIEALDKVDFWNKEVFGKVGVNKKLALDKVDFWDNQEKGRVLSMEELEARKEAKENFEKWVLMEEISWRQKSREIKVNGTWLTEEQEIKGGVVGAFKNLLTDPGEWHPSMDGLAFNRIDGEEAARLEEAFTEEEVFSALSDMNGDKALGPDGFSLSFWQFSWEFVKVEAGTEDLRDFRPISLVGGLYKLLAKVLANRLKKVMGKVVSLAQNAFIEGRQILDAALIANEAIDSMLKRKESGVLSTFSVLINGTPEGFFNSSRGLCQGDPLSPYLFVTGMEAFSRLIHRAVRGGFLLGCRIKALSGLRINLNKSKILPVGRVENLELLALEVGCKVGRLPTSYLGIPLGANHKSVAVWDGVEERAVSLRLEKIQRDFLWGGGTLEKKPHLVKWETVCLDKSKGGLGVRRLSILNRALLCKWNWRFANERNNLWRRVISRKFGEEEGGWYSKEVKEGFGVGFWKDIRKEGALLQNKVGFSVGNGRRVKFWKDTWCGNSTLCNSFPSLYAFASYKEAWIEEMWIILEVKGFGVSDSLGPLMTGSFWGKVLTLDQLKKRGQCLANRCFLCCEEEESIDHILIQCSKARVLWELLFALFGVSWVLPYSVRDTLSGWSGFNMGKKRRKVWKAALRVSFGRCGRKEIGLLLIMRSYL</sequence>
<organism evidence="2 3">
    <name type="scientific">Vitis vinifera</name>
    <name type="common">Grape</name>
    <dbReference type="NCBI Taxonomy" id="29760"/>
    <lineage>
        <taxon>Eukaryota</taxon>
        <taxon>Viridiplantae</taxon>
        <taxon>Streptophyta</taxon>
        <taxon>Embryophyta</taxon>
        <taxon>Tracheophyta</taxon>
        <taxon>Spermatophyta</taxon>
        <taxon>Magnoliopsida</taxon>
        <taxon>eudicotyledons</taxon>
        <taxon>Gunneridae</taxon>
        <taxon>Pentapetalae</taxon>
        <taxon>rosids</taxon>
        <taxon>Vitales</taxon>
        <taxon>Vitaceae</taxon>
        <taxon>Viteae</taxon>
        <taxon>Vitis</taxon>
    </lineage>
</organism>
<dbReference type="PANTHER" id="PTHR46890:SF50">
    <property type="entry name" value="RNA-DIRECTED DNA POLYMERASE, EUKARYOTA, REVERSE TRANSCRIPTASE ZINC-BINDING DOMAIN PROTEIN-RELATED"/>
    <property type="match status" value="1"/>
</dbReference>
<evidence type="ECO:0000259" key="1">
    <source>
        <dbReference type="Pfam" id="PF13966"/>
    </source>
</evidence>
<dbReference type="InterPro" id="IPR052343">
    <property type="entry name" value="Retrotransposon-Effector_Assoc"/>
</dbReference>
<feature type="domain" description="Reverse transcriptase zinc-binding" evidence="1">
    <location>
        <begin position="1279"/>
        <end position="1324"/>
    </location>
</feature>
<dbReference type="PANTHER" id="PTHR46890">
    <property type="entry name" value="NON-LTR RETROLELEMENT REVERSE TRANSCRIPTASE-LIKE PROTEIN-RELATED"/>
    <property type="match status" value="1"/>
</dbReference>
<dbReference type="Pfam" id="PF13966">
    <property type="entry name" value="zf-RVT"/>
    <property type="match status" value="1"/>
</dbReference>
<dbReference type="InterPro" id="IPR036691">
    <property type="entry name" value="Endo/exonu/phosph_ase_sf"/>
</dbReference>
<gene>
    <name evidence="2" type="primary">VvCHDh000004_14</name>
    <name evidence="2" type="ORF">CK203_100777</name>
</gene>
<dbReference type="SUPFAM" id="SSF56219">
    <property type="entry name" value="DNase I-like"/>
    <property type="match status" value="1"/>
</dbReference>
<evidence type="ECO:0000313" key="2">
    <source>
        <dbReference type="EMBL" id="RVW23353.1"/>
    </source>
</evidence>
<accession>A0A438CJG3</accession>
<reference evidence="2 3" key="1">
    <citation type="journal article" date="2018" name="PLoS Genet.">
        <title>Population sequencing reveals clonal diversity and ancestral inbreeding in the grapevine cultivar Chardonnay.</title>
        <authorList>
            <person name="Roach M.J."/>
            <person name="Johnson D.L."/>
            <person name="Bohlmann J."/>
            <person name="van Vuuren H.J."/>
            <person name="Jones S.J."/>
            <person name="Pretorius I.S."/>
            <person name="Schmidt S.A."/>
            <person name="Borneman A.R."/>
        </authorList>
    </citation>
    <scope>NUCLEOTIDE SEQUENCE [LARGE SCALE GENOMIC DNA]</scope>
    <source>
        <strain evidence="3">cv. Chardonnay</strain>
        <tissue evidence="2">Leaf</tissue>
    </source>
</reference>
<evidence type="ECO:0000313" key="3">
    <source>
        <dbReference type="Proteomes" id="UP000288805"/>
    </source>
</evidence>
<name>A0A438CJG3_VITVI</name>
<comment type="caution">
    <text evidence="2">The sequence shown here is derived from an EMBL/GenBank/DDBJ whole genome shotgun (WGS) entry which is preliminary data.</text>
</comment>
<dbReference type="EMBL" id="QGNW01002198">
    <property type="protein sequence ID" value="RVW23353.1"/>
    <property type="molecule type" value="Genomic_DNA"/>
</dbReference>
<dbReference type="InterPro" id="IPR026960">
    <property type="entry name" value="RVT-Znf"/>
</dbReference>